<organism evidence="2 3">
    <name type="scientific">Candidatus Glassbacteria bacterium RBG_16_58_8</name>
    <dbReference type="NCBI Taxonomy" id="1817866"/>
    <lineage>
        <taxon>Bacteria</taxon>
        <taxon>Candidatus Glassiibacteriota</taxon>
    </lineage>
</organism>
<dbReference type="Pfam" id="PF14667">
    <property type="entry name" value="Polysacc_synt_C"/>
    <property type="match status" value="1"/>
</dbReference>
<protein>
    <recommendedName>
        <fullName evidence="1">Capsular polysaccharide assembling protein CapF C-terminal domain-containing protein</fullName>
    </recommendedName>
</protein>
<evidence type="ECO:0000313" key="3">
    <source>
        <dbReference type="Proteomes" id="UP000179034"/>
    </source>
</evidence>
<dbReference type="InterPro" id="IPR014710">
    <property type="entry name" value="RmlC-like_jellyroll"/>
</dbReference>
<feature type="domain" description="Capsular polysaccharide assembling protein CapF C-terminal" evidence="1">
    <location>
        <begin position="14"/>
        <end position="128"/>
    </location>
</feature>
<dbReference type="InterPro" id="IPR011051">
    <property type="entry name" value="RmlC_Cupin_sf"/>
</dbReference>
<proteinExistence type="predicted"/>
<gene>
    <name evidence="2" type="ORF">A2Z06_00190</name>
</gene>
<dbReference type="Proteomes" id="UP000179034">
    <property type="component" value="Unassembled WGS sequence"/>
</dbReference>
<dbReference type="SUPFAM" id="SSF51182">
    <property type="entry name" value="RmlC-like cupins"/>
    <property type="match status" value="1"/>
</dbReference>
<evidence type="ECO:0000313" key="2">
    <source>
        <dbReference type="EMBL" id="OGF97696.1"/>
    </source>
</evidence>
<comment type="caution">
    <text evidence="2">The sequence shown here is derived from an EMBL/GenBank/DDBJ whole genome shotgun (WGS) entry which is preliminary data.</text>
</comment>
<evidence type="ECO:0000259" key="1">
    <source>
        <dbReference type="Pfam" id="PF14667"/>
    </source>
</evidence>
<dbReference type="InterPro" id="IPR029303">
    <property type="entry name" value="CapF_C"/>
</dbReference>
<dbReference type="AlphaFoldDB" id="A0A1F5YCL0"/>
<name>A0A1F5YCL0_9BACT</name>
<reference evidence="2 3" key="1">
    <citation type="journal article" date="2016" name="Nat. Commun.">
        <title>Thousands of microbial genomes shed light on interconnected biogeochemical processes in an aquifer system.</title>
        <authorList>
            <person name="Anantharaman K."/>
            <person name="Brown C.T."/>
            <person name="Hug L.A."/>
            <person name="Sharon I."/>
            <person name="Castelle C.J."/>
            <person name="Probst A.J."/>
            <person name="Thomas B.C."/>
            <person name="Singh A."/>
            <person name="Wilkins M.J."/>
            <person name="Karaoz U."/>
            <person name="Brodie E.L."/>
            <person name="Williams K.H."/>
            <person name="Hubbard S.S."/>
            <person name="Banfield J.F."/>
        </authorList>
    </citation>
    <scope>NUCLEOTIDE SEQUENCE [LARGE SCALE GENOMIC DNA]</scope>
</reference>
<dbReference type="Gene3D" id="2.60.120.10">
    <property type="entry name" value="Jelly Rolls"/>
    <property type="match status" value="1"/>
</dbReference>
<sequence>MIRGVIVREAPYSEDSRGWLLKALPKAFIGGSEFGEIYLSGARPGETKGIHYHDRTTEWFCVIQGEGTLYLDDIESGETMTVRMSRAGRISVEIPPRVAHAIRNEGDQEMILLAFANIPYDPGSPDTFPWKFPTLNIRAGNDPSGP</sequence>
<accession>A0A1F5YCL0</accession>
<dbReference type="EMBL" id="MFIW01000068">
    <property type="protein sequence ID" value="OGF97696.1"/>
    <property type="molecule type" value="Genomic_DNA"/>
</dbReference>